<keyword evidence="2" id="KW-1185">Reference proteome</keyword>
<dbReference type="EMBL" id="JBHUII010000011">
    <property type="protein sequence ID" value="MFD2207226.1"/>
    <property type="molecule type" value="Genomic_DNA"/>
</dbReference>
<evidence type="ECO:0000313" key="2">
    <source>
        <dbReference type="Proteomes" id="UP001597294"/>
    </source>
</evidence>
<comment type="caution">
    <text evidence="1">The sequence shown here is derived from an EMBL/GenBank/DDBJ whole genome shotgun (WGS) entry which is preliminary data.</text>
</comment>
<gene>
    <name evidence="1" type="ORF">ACFSKO_16480</name>
</gene>
<name>A0ABW5BR00_9PROT</name>
<accession>A0ABW5BR00</accession>
<reference evidence="2" key="1">
    <citation type="journal article" date="2019" name="Int. J. Syst. Evol. Microbiol.">
        <title>The Global Catalogue of Microorganisms (GCM) 10K type strain sequencing project: providing services to taxonomists for standard genome sequencing and annotation.</title>
        <authorList>
            <consortium name="The Broad Institute Genomics Platform"/>
            <consortium name="The Broad Institute Genome Sequencing Center for Infectious Disease"/>
            <person name="Wu L."/>
            <person name="Ma J."/>
        </authorList>
    </citation>
    <scope>NUCLEOTIDE SEQUENCE [LARGE SCALE GENOMIC DNA]</scope>
    <source>
        <strain evidence="2">CGMCC 4.7192</strain>
    </source>
</reference>
<dbReference type="Proteomes" id="UP001597294">
    <property type="component" value="Unassembled WGS sequence"/>
</dbReference>
<evidence type="ECO:0000313" key="1">
    <source>
        <dbReference type="EMBL" id="MFD2207226.1"/>
    </source>
</evidence>
<organism evidence="1 2">
    <name type="scientific">Kiloniella antarctica</name>
    <dbReference type="NCBI Taxonomy" id="1550907"/>
    <lineage>
        <taxon>Bacteria</taxon>
        <taxon>Pseudomonadati</taxon>
        <taxon>Pseudomonadota</taxon>
        <taxon>Alphaproteobacteria</taxon>
        <taxon>Rhodospirillales</taxon>
        <taxon>Kiloniellaceae</taxon>
        <taxon>Kiloniella</taxon>
    </lineage>
</organism>
<proteinExistence type="predicted"/>
<sequence>MGAQRMKKDLGLTRRDFMKLIKPEEQNEIMAAAVNSPALNMWLYKLSLADDVQLDHPDLVVGMEALVLAGVLTEERKSAILSGQAPA</sequence>
<protein>
    <submittedName>
        <fullName evidence="1">Uncharacterized protein</fullName>
    </submittedName>
</protein>